<feature type="transmembrane region" description="Helical" evidence="7">
    <location>
        <begin position="519"/>
        <end position="540"/>
    </location>
</feature>
<dbReference type="InterPro" id="IPR020846">
    <property type="entry name" value="MFS_dom"/>
</dbReference>
<evidence type="ECO:0000313" key="10">
    <source>
        <dbReference type="Proteomes" id="UP001165090"/>
    </source>
</evidence>
<dbReference type="InterPro" id="IPR050382">
    <property type="entry name" value="MFS_Na/Anion_cotransporter"/>
</dbReference>
<feature type="region of interest" description="Disordered" evidence="6">
    <location>
        <begin position="62"/>
        <end position="154"/>
    </location>
</feature>
<dbReference type="Gene3D" id="1.20.1250.20">
    <property type="entry name" value="MFS general substrate transporter like domains"/>
    <property type="match status" value="2"/>
</dbReference>
<reference evidence="9 10" key="1">
    <citation type="journal article" date="2023" name="IScience">
        <title>Expanded male sex-determining region conserved during the evolution of homothallism in the green alga Volvox.</title>
        <authorList>
            <person name="Yamamoto K."/>
            <person name="Matsuzaki R."/>
            <person name="Mahakham W."/>
            <person name="Heman W."/>
            <person name="Sekimoto H."/>
            <person name="Kawachi M."/>
            <person name="Minakuchi Y."/>
            <person name="Toyoda A."/>
            <person name="Nozaki H."/>
        </authorList>
    </citation>
    <scope>NUCLEOTIDE SEQUENCE [LARGE SCALE GENOMIC DNA]</scope>
    <source>
        <strain evidence="9 10">NIES-4468</strain>
    </source>
</reference>
<comment type="caution">
    <text evidence="9">The sequence shown here is derived from an EMBL/GenBank/DDBJ whole genome shotgun (WGS) entry which is preliminary data.</text>
</comment>
<evidence type="ECO:0000256" key="2">
    <source>
        <dbReference type="ARBA" id="ARBA00022692"/>
    </source>
</evidence>
<gene>
    <name evidence="9" type="ORF">VaNZ11_008856</name>
</gene>
<keyword evidence="2 7" id="KW-0812">Transmembrane</keyword>
<evidence type="ECO:0000313" key="9">
    <source>
        <dbReference type="EMBL" id="GLI65313.1"/>
    </source>
</evidence>
<sequence length="681" mass="72069">MASQLASIGNTVVCWPQRSSSQPGSCLFPGCTTNLSHRSAVLRSFSVRLGCRWRDVGSASSTAVHASNHHKPDGHHQDQRHHQRQLRQVHPDQKYHTAGRTVKITRPRRAMPPGPRQPHTSGSGVVVAISDAAPPSRLPSSSSSVSSSSASSDVVPTLPASTSLIWGWWDSLPSRYRIILGTACSFVICNLDKVNLSVCIIPMARDYGWSPTTVGLVQSAFFWGYMLCQLPGGYFNSKLGGRRILPAGVLLYSAATGIVPAVAATVPGLCLSRAVVGFGQATAPSAATDIVARAVPPGERARAVTFIFSGFHVGSILGLLAAPWLIAHSGWRSVFITFGALGLVWWLWFEQGIMARITATEPDFATRLVTDSRKLSGAASASAPSGGAATATAAAAAAVAASEPPPLPWRAFFRSTPVRALAYTHFANNWFHYTMLAWLPTYFVDTLSVDLLHASQTALLPPLAGIAAGTAAGSAADALISRGVSVPSVRKLMQNIAFLLPTVLLVAACTPEVADNSGATVAAITVALGVSSCSLAGLFCTHQDMSPKYAPILLGLTNTTAAIPGVLGVASVGYLFERTQSWEVALFLPSAFFMVTAAAAYTLWGRNEPINFDAADNSPFRWESRFELLRRGLAEVMDAGAAEQEDRTEDGGALGGVARRVQGFLSRLRGGGADGEKDHRE</sequence>
<feature type="transmembrane region" description="Helical" evidence="7">
    <location>
        <begin position="303"/>
        <end position="325"/>
    </location>
</feature>
<feature type="transmembrane region" description="Helical" evidence="7">
    <location>
        <begin position="492"/>
        <end position="513"/>
    </location>
</feature>
<feature type="compositionally biased region" description="Low complexity" evidence="6">
    <location>
        <begin position="130"/>
        <end position="154"/>
    </location>
</feature>
<accession>A0ABQ5S5X5</accession>
<keyword evidence="10" id="KW-1185">Reference proteome</keyword>
<dbReference type="InterPro" id="IPR036259">
    <property type="entry name" value="MFS_trans_sf"/>
</dbReference>
<dbReference type="SUPFAM" id="SSF103473">
    <property type="entry name" value="MFS general substrate transporter"/>
    <property type="match status" value="1"/>
</dbReference>
<feature type="transmembrane region" description="Helical" evidence="7">
    <location>
        <begin position="420"/>
        <end position="439"/>
    </location>
</feature>
<evidence type="ECO:0000256" key="4">
    <source>
        <dbReference type="ARBA" id="ARBA00023136"/>
    </source>
</evidence>
<evidence type="ECO:0000256" key="5">
    <source>
        <dbReference type="ARBA" id="ARBA00024362"/>
    </source>
</evidence>
<dbReference type="InterPro" id="IPR011701">
    <property type="entry name" value="MFS"/>
</dbReference>
<feature type="transmembrane region" description="Helical" evidence="7">
    <location>
        <begin position="331"/>
        <end position="349"/>
    </location>
</feature>
<comment type="subcellular location">
    <subcellularLocation>
        <location evidence="1">Membrane</location>
        <topology evidence="1">Multi-pass membrane protein</topology>
    </subcellularLocation>
</comment>
<evidence type="ECO:0000256" key="3">
    <source>
        <dbReference type="ARBA" id="ARBA00022989"/>
    </source>
</evidence>
<comment type="similarity">
    <text evidence="5">Belongs to the major facilitator superfamily. Sodium/anion cotransporter (TC 2.A.1.14) family.</text>
</comment>
<feature type="transmembrane region" description="Helical" evidence="7">
    <location>
        <begin position="582"/>
        <end position="604"/>
    </location>
</feature>
<dbReference type="PANTHER" id="PTHR11662">
    <property type="entry name" value="SOLUTE CARRIER FAMILY 17"/>
    <property type="match status" value="1"/>
</dbReference>
<dbReference type="PROSITE" id="PS50850">
    <property type="entry name" value="MFS"/>
    <property type="match status" value="1"/>
</dbReference>
<feature type="compositionally biased region" description="Basic residues" evidence="6">
    <location>
        <begin position="78"/>
        <end position="87"/>
    </location>
</feature>
<keyword evidence="3 7" id="KW-1133">Transmembrane helix</keyword>
<keyword evidence="4 7" id="KW-0472">Membrane</keyword>
<evidence type="ECO:0000256" key="6">
    <source>
        <dbReference type="SAM" id="MobiDB-lite"/>
    </source>
</evidence>
<feature type="domain" description="Major facilitator superfamily (MFS) profile" evidence="8">
    <location>
        <begin position="178"/>
        <end position="608"/>
    </location>
</feature>
<evidence type="ECO:0000256" key="7">
    <source>
        <dbReference type="SAM" id="Phobius"/>
    </source>
</evidence>
<proteinExistence type="inferred from homology"/>
<feature type="transmembrane region" description="Helical" evidence="7">
    <location>
        <begin position="552"/>
        <end position="576"/>
    </location>
</feature>
<dbReference type="EMBL" id="BSDZ01000023">
    <property type="protein sequence ID" value="GLI65313.1"/>
    <property type="molecule type" value="Genomic_DNA"/>
</dbReference>
<protein>
    <recommendedName>
        <fullName evidence="8">Major facilitator superfamily (MFS) profile domain-containing protein</fullName>
    </recommendedName>
</protein>
<evidence type="ECO:0000256" key="1">
    <source>
        <dbReference type="ARBA" id="ARBA00004141"/>
    </source>
</evidence>
<name>A0ABQ5S5X5_9CHLO</name>
<organism evidence="9 10">
    <name type="scientific">Volvox africanus</name>
    <dbReference type="NCBI Taxonomy" id="51714"/>
    <lineage>
        <taxon>Eukaryota</taxon>
        <taxon>Viridiplantae</taxon>
        <taxon>Chlorophyta</taxon>
        <taxon>core chlorophytes</taxon>
        <taxon>Chlorophyceae</taxon>
        <taxon>CS clade</taxon>
        <taxon>Chlamydomonadales</taxon>
        <taxon>Volvocaceae</taxon>
        <taxon>Volvox</taxon>
    </lineage>
</organism>
<dbReference type="Pfam" id="PF07690">
    <property type="entry name" value="MFS_1"/>
    <property type="match status" value="1"/>
</dbReference>
<dbReference type="Proteomes" id="UP001165090">
    <property type="component" value="Unassembled WGS sequence"/>
</dbReference>
<dbReference type="PANTHER" id="PTHR11662:SF243">
    <property type="entry name" value="ANION TRANSPORTER 6, CHLOROPLASTIC-RELATED"/>
    <property type="match status" value="1"/>
</dbReference>
<evidence type="ECO:0000259" key="8">
    <source>
        <dbReference type="PROSITE" id="PS50850"/>
    </source>
</evidence>
<feature type="transmembrane region" description="Helical" evidence="7">
    <location>
        <begin position="459"/>
        <end position="480"/>
    </location>
</feature>